<dbReference type="Proteomes" id="UP000221538">
    <property type="component" value="Unassembled WGS sequence"/>
</dbReference>
<dbReference type="GO" id="GO:0016491">
    <property type="term" value="F:oxidoreductase activity"/>
    <property type="evidence" value="ECO:0007669"/>
    <property type="project" value="UniProtKB-KW"/>
</dbReference>
<dbReference type="RefSeq" id="WP_099186741.1">
    <property type="nucleotide sequence ID" value="NZ_BEWI01000032.1"/>
</dbReference>
<comment type="caution">
    <text evidence="7">The sequence shown here is derived from an EMBL/GenBank/DDBJ whole genome shotgun (WGS) entry which is preliminary data.</text>
</comment>
<dbReference type="Gene3D" id="1.10.760.10">
    <property type="entry name" value="Cytochrome c-like domain"/>
    <property type="match status" value="1"/>
</dbReference>
<feature type="transmembrane region" description="Helical" evidence="5">
    <location>
        <begin position="12"/>
        <end position="33"/>
    </location>
</feature>
<keyword evidence="5" id="KW-1133">Transmembrane helix</keyword>
<sequence length="140" mass="14774">MASRPVPSSLVWLAAILLLAVCVTLVAGGAIYLETRSADETRADAMTGGHSERGRAALYRHGCGACHVIPGIDGANGMVGPDLTHVGQRASLAGSLPNDPETMVRWLMHPQALRPGSGMPEQGLSERQARDIAAYLYARN</sequence>
<evidence type="ECO:0000259" key="6">
    <source>
        <dbReference type="PROSITE" id="PS51007"/>
    </source>
</evidence>
<evidence type="ECO:0000256" key="2">
    <source>
        <dbReference type="ARBA" id="ARBA00022723"/>
    </source>
</evidence>
<evidence type="ECO:0000256" key="5">
    <source>
        <dbReference type="SAM" id="Phobius"/>
    </source>
</evidence>
<dbReference type="Pfam" id="PF00034">
    <property type="entry name" value="Cytochrom_C"/>
    <property type="match status" value="1"/>
</dbReference>
<evidence type="ECO:0000256" key="1">
    <source>
        <dbReference type="ARBA" id="ARBA00022617"/>
    </source>
</evidence>
<evidence type="ECO:0000313" key="7">
    <source>
        <dbReference type="EMBL" id="GAY24205.1"/>
    </source>
</evidence>
<evidence type="ECO:0000256" key="4">
    <source>
        <dbReference type="PROSITE-ProRule" id="PRU00433"/>
    </source>
</evidence>
<keyword evidence="5" id="KW-0472">Membrane</keyword>
<organism evidence="7 8">
    <name type="scientific">Sphingobium fuliginis (strain ATCC 27551)</name>
    <dbReference type="NCBI Taxonomy" id="336203"/>
    <lineage>
        <taxon>Bacteria</taxon>
        <taxon>Pseudomonadati</taxon>
        <taxon>Pseudomonadota</taxon>
        <taxon>Alphaproteobacteria</taxon>
        <taxon>Sphingomonadales</taxon>
        <taxon>Sphingomonadaceae</taxon>
        <taxon>Sphingobium</taxon>
    </lineage>
</organism>
<dbReference type="AlphaFoldDB" id="A0A292ZMY2"/>
<dbReference type="GO" id="GO:0020037">
    <property type="term" value="F:heme binding"/>
    <property type="evidence" value="ECO:0007669"/>
    <property type="project" value="InterPro"/>
</dbReference>
<dbReference type="InterPro" id="IPR036909">
    <property type="entry name" value="Cyt_c-like_dom_sf"/>
</dbReference>
<keyword evidence="7" id="KW-0560">Oxidoreductase</keyword>
<protein>
    <submittedName>
        <fullName evidence="7">Cytochrome c oxidase polypeptide II</fullName>
        <ecNumber evidence="7">1.9.3.1</ecNumber>
    </submittedName>
</protein>
<dbReference type="GO" id="GO:0009055">
    <property type="term" value="F:electron transfer activity"/>
    <property type="evidence" value="ECO:0007669"/>
    <property type="project" value="InterPro"/>
</dbReference>
<name>A0A292ZMY2_SPHSA</name>
<dbReference type="InterPro" id="IPR009056">
    <property type="entry name" value="Cyt_c-like_dom"/>
</dbReference>
<keyword evidence="2 4" id="KW-0479">Metal-binding</keyword>
<keyword evidence="1 4" id="KW-0349">Heme</keyword>
<reference evidence="7 8" key="1">
    <citation type="journal article" date="2013" name="Biodegradation">
        <title>Occurrence of 4-tert-butylphenol (4-t-BP) biodegradation in an aquatic sample caused by the presence of Spirodela polyrrhiza and isolation of a 4-t-BP-utilizing bacterium.</title>
        <authorList>
            <person name="Ogata Y."/>
            <person name="Toyama T."/>
            <person name="Yu N."/>
            <person name="Wang X."/>
            <person name="Sei K."/>
            <person name="Ike M."/>
        </authorList>
    </citation>
    <scope>NUCLEOTIDE SEQUENCE [LARGE SCALE GENOMIC DNA]</scope>
    <source>
        <strain evidence="7 8">OMI</strain>
    </source>
</reference>
<keyword evidence="3 4" id="KW-0408">Iron</keyword>
<proteinExistence type="predicted"/>
<evidence type="ECO:0000256" key="3">
    <source>
        <dbReference type="ARBA" id="ARBA00023004"/>
    </source>
</evidence>
<dbReference type="EC" id="1.9.3.1" evidence="7"/>
<reference evidence="7 8" key="2">
    <citation type="journal article" date="2013" name="Environ. Sci. Technol.">
        <title>The 4-tert-butylphenol-utilizing bacterium Sphingobium fuliginis OMI can degrade bisphenols via phenolic ring hydroxylation and meta-cleavage pathway.</title>
        <authorList>
            <person name="Ogata Y."/>
            <person name="Goda S."/>
            <person name="Toyama T."/>
            <person name="Sei K."/>
            <person name="Ike M."/>
        </authorList>
    </citation>
    <scope>NUCLEOTIDE SEQUENCE [LARGE SCALE GENOMIC DNA]</scope>
    <source>
        <strain evidence="7 8">OMI</strain>
    </source>
</reference>
<dbReference type="SUPFAM" id="SSF46626">
    <property type="entry name" value="Cytochrome c"/>
    <property type="match status" value="1"/>
</dbReference>
<feature type="domain" description="Cytochrome c" evidence="6">
    <location>
        <begin position="49"/>
        <end position="140"/>
    </location>
</feature>
<dbReference type="GO" id="GO:0046872">
    <property type="term" value="F:metal ion binding"/>
    <property type="evidence" value="ECO:0007669"/>
    <property type="project" value="UniProtKB-KW"/>
</dbReference>
<gene>
    <name evidence="7" type="ORF">SFOMI_4785</name>
</gene>
<accession>A0A292ZMY2</accession>
<keyword evidence="5" id="KW-0812">Transmembrane</keyword>
<evidence type="ECO:0000313" key="8">
    <source>
        <dbReference type="Proteomes" id="UP000221538"/>
    </source>
</evidence>
<dbReference type="EMBL" id="BEWI01000032">
    <property type="protein sequence ID" value="GAY24205.1"/>
    <property type="molecule type" value="Genomic_DNA"/>
</dbReference>
<dbReference type="PROSITE" id="PS51007">
    <property type="entry name" value="CYTC"/>
    <property type="match status" value="1"/>
</dbReference>